<protein>
    <submittedName>
        <fullName evidence="15">Phosphatidylinositol-4-phosphate 3-kinase catalytic subunit type 2 gamma</fullName>
    </submittedName>
</protein>
<evidence type="ECO:0000313" key="15">
    <source>
        <dbReference type="Ensembl" id="ENSPCLP00000014795.1"/>
    </source>
</evidence>
<organism evidence="15 16">
    <name type="scientific">Phasianus colchicus</name>
    <name type="common">Common pheasant</name>
    <dbReference type="NCBI Taxonomy" id="9054"/>
    <lineage>
        <taxon>Eukaryota</taxon>
        <taxon>Metazoa</taxon>
        <taxon>Chordata</taxon>
        <taxon>Craniata</taxon>
        <taxon>Vertebrata</taxon>
        <taxon>Euteleostomi</taxon>
        <taxon>Archelosauria</taxon>
        <taxon>Archosauria</taxon>
        <taxon>Dinosauria</taxon>
        <taxon>Saurischia</taxon>
        <taxon>Theropoda</taxon>
        <taxon>Coelurosauria</taxon>
        <taxon>Aves</taxon>
        <taxon>Neognathae</taxon>
        <taxon>Galloanserae</taxon>
        <taxon>Galliformes</taxon>
        <taxon>Phasianidae</taxon>
        <taxon>Phasianinae</taxon>
        <taxon>Phasianus</taxon>
    </lineage>
</organism>
<dbReference type="PROSITE" id="PS51547">
    <property type="entry name" value="C2_PI3K"/>
    <property type="match status" value="1"/>
</dbReference>
<comment type="catalytic activity">
    <reaction evidence="8">
        <text>a 1,2-diacyl-sn-glycero-3-phospho-(1D-myo-inositol 4-phosphate) + ATP = a 1,2-diacyl-sn-glycero-3-phospho-(1D-myo-inositol-3,4-bisphosphate) + ADP + H(+)</text>
        <dbReference type="Rhea" id="RHEA:18373"/>
        <dbReference type="ChEBI" id="CHEBI:15378"/>
        <dbReference type="ChEBI" id="CHEBI:30616"/>
        <dbReference type="ChEBI" id="CHEBI:57658"/>
        <dbReference type="ChEBI" id="CHEBI:58178"/>
        <dbReference type="ChEBI" id="CHEBI:456216"/>
        <dbReference type="EC" id="2.7.1.154"/>
    </reaction>
    <physiologicalReaction direction="left-to-right" evidence="8">
        <dbReference type="Rhea" id="RHEA:18374"/>
    </physiologicalReaction>
</comment>
<dbReference type="Pfam" id="PF00168">
    <property type="entry name" value="C2"/>
    <property type="match status" value="1"/>
</dbReference>
<dbReference type="Gene3D" id="3.10.20.90">
    <property type="entry name" value="Phosphatidylinositol 3-kinase Catalytic Subunit, Chain A, domain 1"/>
    <property type="match status" value="1"/>
</dbReference>
<evidence type="ECO:0000256" key="3">
    <source>
        <dbReference type="ARBA" id="ARBA00022741"/>
    </source>
</evidence>
<dbReference type="GO" id="GO:0005737">
    <property type="term" value="C:cytoplasm"/>
    <property type="evidence" value="ECO:0007669"/>
    <property type="project" value="TreeGrafter"/>
</dbReference>
<dbReference type="InterPro" id="IPR018936">
    <property type="entry name" value="PI3/4_kinase_CS"/>
</dbReference>
<evidence type="ECO:0000259" key="14">
    <source>
        <dbReference type="PROSITE" id="PS51547"/>
    </source>
</evidence>
<dbReference type="InterPro" id="IPR001263">
    <property type="entry name" value="PI3K_accessory_dom"/>
</dbReference>
<dbReference type="PANTHER" id="PTHR10048:SF29">
    <property type="entry name" value="PHOSPHATIDYLINOSITOL 3-KINASE C2 DOMAIN-CONTAINING SUBUNIT GAMMA"/>
    <property type="match status" value="1"/>
</dbReference>
<dbReference type="GO" id="GO:0035091">
    <property type="term" value="F:phosphatidylinositol binding"/>
    <property type="evidence" value="ECO:0007669"/>
    <property type="project" value="InterPro"/>
</dbReference>
<keyword evidence="5" id="KW-0067">ATP-binding</keyword>
<evidence type="ECO:0000256" key="9">
    <source>
        <dbReference type="SAM" id="Phobius"/>
    </source>
</evidence>
<dbReference type="InterPro" id="IPR037707">
    <property type="entry name" value="PI3-kinase_C2_gamma_cat"/>
</dbReference>
<keyword evidence="9" id="KW-1133">Transmembrane helix</keyword>
<dbReference type="PROSITE" id="PS50290">
    <property type="entry name" value="PI3_4_KINASE_3"/>
    <property type="match status" value="1"/>
</dbReference>
<comment type="similarity">
    <text evidence="1">Belongs to the PI3/PI4-kinase family. Type III PI4K subfamily.</text>
</comment>
<evidence type="ECO:0000259" key="11">
    <source>
        <dbReference type="PROSITE" id="PS50290"/>
    </source>
</evidence>
<dbReference type="FunFam" id="1.10.1070.11:FF:000013">
    <property type="entry name" value="Phosphatidylinositol 4-phosphate 3-kinase C2 domain-containing subunit gamma"/>
    <property type="match status" value="1"/>
</dbReference>
<comment type="catalytic activity">
    <reaction evidence="7">
        <text>a 1,2-diacyl-sn-glycero-3-phospho-(1D-myo-inositol) + ATP = a 1,2-diacyl-sn-glycero-3-phospho-(1D-myo-inositol-3-phosphate) + ADP + H(+)</text>
        <dbReference type="Rhea" id="RHEA:12709"/>
        <dbReference type="ChEBI" id="CHEBI:15378"/>
        <dbReference type="ChEBI" id="CHEBI:30616"/>
        <dbReference type="ChEBI" id="CHEBI:57880"/>
        <dbReference type="ChEBI" id="CHEBI:58088"/>
        <dbReference type="ChEBI" id="CHEBI:456216"/>
        <dbReference type="EC" id="2.7.1.137"/>
    </reaction>
    <physiologicalReaction direction="left-to-right" evidence="7">
        <dbReference type="Rhea" id="RHEA:12710"/>
    </physiologicalReaction>
</comment>
<proteinExistence type="inferred from homology"/>
<feature type="domain" description="C2 PI3K-type" evidence="14">
    <location>
        <begin position="510"/>
        <end position="658"/>
    </location>
</feature>
<keyword evidence="4" id="KW-0418">Kinase</keyword>
<dbReference type="InterPro" id="IPR035892">
    <property type="entry name" value="C2_domain_sf"/>
</dbReference>
<dbReference type="GO" id="GO:0005886">
    <property type="term" value="C:plasma membrane"/>
    <property type="evidence" value="ECO:0007669"/>
    <property type="project" value="TreeGrafter"/>
</dbReference>
<dbReference type="Ensembl" id="ENSPCLT00000019542.1">
    <property type="protein sequence ID" value="ENSPCLP00000014795.1"/>
    <property type="gene ID" value="ENSPCLG00000012100.1"/>
</dbReference>
<dbReference type="GO" id="GO:0048015">
    <property type="term" value="P:phosphatidylinositol-mediated signaling"/>
    <property type="evidence" value="ECO:0007669"/>
    <property type="project" value="TreeGrafter"/>
</dbReference>
<dbReference type="Pfam" id="PF00787">
    <property type="entry name" value="PX"/>
    <property type="match status" value="1"/>
</dbReference>
<dbReference type="InterPro" id="IPR042236">
    <property type="entry name" value="PI3K_accessory_sf"/>
</dbReference>
<dbReference type="Gene3D" id="1.10.1070.11">
    <property type="entry name" value="Phosphatidylinositol 3-/4-kinase, catalytic domain"/>
    <property type="match status" value="1"/>
</dbReference>
<dbReference type="SUPFAM" id="SSF56112">
    <property type="entry name" value="Protein kinase-like (PK-like)"/>
    <property type="match status" value="1"/>
</dbReference>
<dbReference type="InterPro" id="IPR036871">
    <property type="entry name" value="PX_dom_sf"/>
</dbReference>
<keyword evidence="16" id="KW-1185">Reference proteome</keyword>
<dbReference type="SMART" id="SM00146">
    <property type="entry name" value="PI3Kc"/>
    <property type="match status" value="1"/>
</dbReference>
<accession>A0A669Q4T5</accession>
<keyword evidence="9" id="KW-0812">Transmembrane</keyword>
<dbReference type="PROSITE" id="PS00915">
    <property type="entry name" value="PI3_4_KINASE_1"/>
    <property type="match status" value="1"/>
</dbReference>
<dbReference type="InterPro" id="IPR011009">
    <property type="entry name" value="Kinase-like_dom_sf"/>
</dbReference>
<dbReference type="Gene3D" id="2.60.40.150">
    <property type="entry name" value="C2 domain"/>
    <property type="match status" value="2"/>
</dbReference>
<dbReference type="SMART" id="SM00145">
    <property type="entry name" value="PI3Ka"/>
    <property type="match status" value="1"/>
</dbReference>
<dbReference type="Pfam" id="PF00792">
    <property type="entry name" value="PI3K_C2"/>
    <property type="match status" value="1"/>
</dbReference>
<dbReference type="Proteomes" id="UP000472261">
    <property type="component" value="Unplaced"/>
</dbReference>
<dbReference type="GO" id="GO:0016477">
    <property type="term" value="P:cell migration"/>
    <property type="evidence" value="ECO:0007669"/>
    <property type="project" value="TreeGrafter"/>
</dbReference>
<evidence type="ECO:0000256" key="2">
    <source>
        <dbReference type="ARBA" id="ARBA00022679"/>
    </source>
</evidence>
<dbReference type="PROSITE" id="PS51546">
    <property type="entry name" value="PI3K_RBD"/>
    <property type="match status" value="1"/>
</dbReference>
<feature type="domain" description="PI3K/PI4K catalytic" evidence="11">
    <location>
        <begin position="918"/>
        <end position="1196"/>
    </location>
</feature>
<dbReference type="GO" id="GO:0016303">
    <property type="term" value="F:1-phosphatidylinositol-3-kinase activity"/>
    <property type="evidence" value="ECO:0007669"/>
    <property type="project" value="UniProtKB-EC"/>
</dbReference>
<dbReference type="CDD" id="cd05177">
    <property type="entry name" value="PI3Kc_C2_gamma"/>
    <property type="match status" value="1"/>
</dbReference>
<evidence type="ECO:0000259" key="10">
    <source>
        <dbReference type="PROSITE" id="PS50195"/>
    </source>
</evidence>
<dbReference type="InterPro" id="IPR015433">
    <property type="entry name" value="PI3/4_kinase"/>
</dbReference>
<keyword evidence="2" id="KW-0808">Transferase</keyword>
<dbReference type="InterPro" id="IPR029071">
    <property type="entry name" value="Ubiquitin-like_domsf"/>
</dbReference>
<dbReference type="GO" id="GO:0005942">
    <property type="term" value="C:phosphatidylinositol 3-kinase complex"/>
    <property type="evidence" value="ECO:0007669"/>
    <property type="project" value="TreeGrafter"/>
</dbReference>
<evidence type="ECO:0000313" key="16">
    <source>
        <dbReference type="Proteomes" id="UP000472261"/>
    </source>
</evidence>
<keyword evidence="9" id="KW-0472">Membrane</keyword>
<dbReference type="GO" id="GO:0035005">
    <property type="term" value="F:1-phosphatidylinositol-4-phosphate 3-kinase activity"/>
    <property type="evidence" value="ECO:0007669"/>
    <property type="project" value="UniProtKB-EC"/>
</dbReference>
<dbReference type="FunFam" id="3.30.1520.10:FF:000026">
    <property type="entry name" value="Phosphatidylinositol 4-phosphate 3-kinase C2 domain-containing subunit gamma"/>
    <property type="match status" value="1"/>
</dbReference>
<evidence type="ECO:0000256" key="4">
    <source>
        <dbReference type="ARBA" id="ARBA00022777"/>
    </source>
</evidence>
<dbReference type="SUPFAM" id="SSF48371">
    <property type="entry name" value="ARM repeat"/>
    <property type="match status" value="1"/>
</dbReference>
<dbReference type="InterPro" id="IPR000008">
    <property type="entry name" value="C2_dom"/>
</dbReference>
<name>A0A669Q4T5_PHACC</name>
<evidence type="ECO:0000256" key="8">
    <source>
        <dbReference type="ARBA" id="ARBA00029297"/>
    </source>
</evidence>
<dbReference type="InterPro" id="IPR036940">
    <property type="entry name" value="PI3/4_kinase_cat_sf"/>
</dbReference>
<feature type="domain" description="PIK helical" evidence="12">
    <location>
        <begin position="673"/>
        <end position="849"/>
    </location>
</feature>
<feature type="domain" description="PX" evidence="10">
    <location>
        <begin position="1230"/>
        <end position="1342"/>
    </location>
</feature>
<dbReference type="Gene3D" id="3.30.1520.10">
    <property type="entry name" value="Phox-like domain"/>
    <property type="match status" value="1"/>
</dbReference>
<dbReference type="FunFam" id="3.30.1010.10:FF:000001">
    <property type="entry name" value="Phosphatidylinositol 4-phosphate 3-kinase C2 domain-containing subunit beta"/>
    <property type="match status" value="1"/>
</dbReference>
<keyword evidence="3" id="KW-0547">Nucleotide-binding</keyword>
<dbReference type="SMART" id="SM00312">
    <property type="entry name" value="PX"/>
    <property type="match status" value="1"/>
</dbReference>
<dbReference type="GO" id="GO:0005524">
    <property type="term" value="F:ATP binding"/>
    <property type="evidence" value="ECO:0007669"/>
    <property type="project" value="UniProtKB-KW"/>
</dbReference>
<dbReference type="FunFam" id="3.10.20.90:FF:000260">
    <property type="entry name" value="Phosphatidylinositol 4-phosphate 3-kinase C2 domain-containing subunit gamma"/>
    <property type="match status" value="1"/>
</dbReference>
<dbReference type="InterPro" id="IPR016024">
    <property type="entry name" value="ARM-type_fold"/>
</dbReference>
<dbReference type="GO" id="GO:0043491">
    <property type="term" value="P:phosphatidylinositol 3-kinase/protein kinase B signal transduction"/>
    <property type="evidence" value="ECO:0007669"/>
    <property type="project" value="TreeGrafter"/>
</dbReference>
<dbReference type="Pfam" id="PF00454">
    <property type="entry name" value="PI3_PI4_kinase"/>
    <property type="match status" value="1"/>
</dbReference>
<dbReference type="InterPro" id="IPR002420">
    <property type="entry name" value="PI3K-type_C2_dom"/>
</dbReference>
<dbReference type="InterPro" id="IPR001683">
    <property type="entry name" value="PX_dom"/>
</dbReference>
<dbReference type="InterPro" id="IPR000341">
    <property type="entry name" value="PI3K_Ras-bd_dom"/>
</dbReference>
<dbReference type="CDD" id="cd04012">
    <property type="entry name" value="C2A_PI3K_class_II"/>
    <property type="match status" value="1"/>
</dbReference>
<dbReference type="Gene3D" id="1.25.40.70">
    <property type="entry name" value="Phosphatidylinositol 3-kinase, accessory domain (PIK)"/>
    <property type="match status" value="1"/>
</dbReference>
<dbReference type="PROSITE" id="PS50195">
    <property type="entry name" value="PX"/>
    <property type="match status" value="1"/>
</dbReference>
<reference evidence="15" key="2">
    <citation type="submission" date="2025-09" db="UniProtKB">
        <authorList>
            <consortium name="Ensembl"/>
        </authorList>
    </citation>
    <scope>IDENTIFICATION</scope>
</reference>
<dbReference type="SUPFAM" id="SSF49562">
    <property type="entry name" value="C2 domain (Calcium/lipid-binding domain, CaLB)"/>
    <property type="match status" value="2"/>
</dbReference>
<dbReference type="InterPro" id="IPR000403">
    <property type="entry name" value="PI3/4_kinase_cat_dom"/>
</dbReference>
<dbReference type="PROSITE" id="PS00916">
    <property type="entry name" value="PI3_4_KINASE_2"/>
    <property type="match status" value="1"/>
</dbReference>
<evidence type="ECO:0000259" key="12">
    <source>
        <dbReference type="PROSITE" id="PS51545"/>
    </source>
</evidence>
<keyword evidence="6" id="KW-0443">Lipid metabolism</keyword>
<feature type="transmembrane region" description="Helical" evidence="9">
    <location>
        <begin position="1463"/>
        <end position="1481"/>
    </location>
</feature>
<evidence type="ECO:0000259" key="13">
    <source>
        <dbReference type="PROSITE" id="PS51546"/>
    </source>
</evidence>
<dbReference type="SMART" id="SM00142">
    <property type="entry name" value="PI3K_C2"/>
    <property type="match status" value="1"/>
</dbReference>
<evidence type="ECO:0000256" key="1">
    <source>
        <dbReference type="ARBA" id="ARBA00006209"/>
    </source>
</evidence>
<dbReference type="Gene3D" id="3.30.1010.10">
    <property type="entry name" value="Phosphatidylinositol 3-kinase Catalytic Subunit, Chain A, domain 4"/>
    <property type="match status" value="1"/>
</dbReference>
<dbReference type="Pfam" id="PF00613">
    <property type="entry name" value="PI3Ka"/>
    <property type="match status" value="1"/>
</dbReference>
<evidence type="ECO:0000256" key="6">
    <source>
        <dbReference type="ARBA" id="ARBA00023098"/>
    </source>
</evidence>
<dbReference type="PANTHER" id="PTHR10048">
    <property type="entry name" value="PHOSPHATIDYLINOSITOL KINASE"/>
    <property type="match status" value="1"/>
</dbReference>
<dbReference type="OMA" id="FTPGRKM"/>
<evidence type="ECO:0000256" key="7">
    <source>
        <dbReference type="ARBA" id="ARBA00023985"/>
    </source>
</evidence>
<sequence>MAYFGKVPLSGDEFHEGHASYPAHHSGSYGKVYLGFDQIVDEVNNEFSFYGSSHLHHHEEHFFTSDIFSLNVPEQQLCSHPSVACGELYSENFVPHWQQGAVSPNIGFKSSLLFDDGNFSLVDSYPYNQDKEIYRRNSITAATNVFNSNVERGYTYWNFQIGFDNVDAQCSVFLDNYPFGQRRDESGNGEACLTNTSRRFSIGPIWPNSSGHDREVTGWSIQLVNANQGSNENAVSFCNTVEKIRNAYPACDLKTNTGKIWSVATKFPDHILDKIRYRISIWTDSSPSPLLLTQHAGCITHDLIVEILHCTNQYPVHEECLLSVCGSDEFLQNNHSLGSHESLRKATTDILLHLHSTTNLKQSLARTHEDDQGQFSVNELLEYTCAWRLTRQNLVAALRKYRGEVEHVLQNEPHKVDNVIEVAKAICSVLCFVETREITNAVKKLHAVPLVKSQDSLQCVDAQGKALMEAAVTELSMAISHLIHMYSSSFDMDFQVANIPRSSSHADISLDSQLSFTVYAAHNIPEAWVNRYKLFSFSCVLTYAGKTVCQVKICKNMPVRKSFFFLTDWNEKINFPLRIKSLPRETMLTIKLLGLNSASKTTEVLAWTCCPLYQKEQLIHGTVLLSMKLHSMLPAAIITPGICGVDAPTSVTLQIEFPETDLEFINPEPEEREDDLEEPTEECLKHIARLSQAHSLLLLSEQQRRILWFYRYYCNNQNCSLPLVLGSAPSWDRTTVSEMYSVMRKWRFSNPLEALGLLTFSFPDKDIRRTAVQQIENLSNDELLEYLPQLVQVLKFEWSLEGPLVKLLLNRSLQSIQVAHQLYWLLKNAQNEVHFKIWYRKLLAALQFTAGKTLNNEFSKEEKLIRILEDTAEKVKAASDMKRKEVLKMELNRLQQFFQEVKVCRLPLNPALVVQGIEADSCSYFTSNAFPLKISFINANAPSGNINIIFKIGDDLRQDMLVLQIIRVIDNIWLQEGLDMQMIIYRCLSTGKGQGLVQMVPDATTLAKIHRESGLIGPLKENTIKKWFRHHHHLESSYQEAIRNFFHSCAGWCVVTFILGVCDRHNDNIMLTNAGHMFHIDFGRFLGHAQTFGSIRRDRAPFIFTSEMEYFITEGGKNPERFQEFVELCCRAYNIVRKHSQLLLNLLEMMLHAGLPELNRIQDLKYVYDNLRPQDSDLQATSYFTRKIKESLECFPVKLNNLIHVLAHMSLTGSAKLPSQESVPQEWMMLNVEKSIARATILGFNKKSDLLYLVQVVQTCNVVTFVEKSFDQFSELHSNLQKQFPSHALPEFPHSWHIDFIDLEHKRVKDLNLYLKQLLSGSRKLANNELVLSFFLNWSKHTLAEKASSVTSGPQSTEGTPGVQLVISYEGTRLTVMLKHMRNIHLPDGSVPSAYAEFYLLPDPDEVNQRKTRTVPKTTNPTYNEILITKLPTYIDGFLHCYKETPPLLLLLPILLHGNKKELDVIFALCFFLFFFFFFSIKEWNEANWPSKSYFFIFEGYLKRRNRIVSILTFF</sequence>
<dbReference type="SUPFAM" id="SSF54236">
    <property type="entry name" value="Ubiquitin-like"/>
    <property type="match status" value="1"/>
</dbReference>
<dbReference type="PROSITE" id="PS51545">
    <property type="entry name" value="PIK_HELICAL"/>
    <property type="match status" value="1"/>
</dbReference>
<reference evidence="15" key="1">
    <citation type="submission" date="2025-08" db="UniProtKB">
        <authorList>
            <consortium name="Ensembl"/>
        </authorList>
    </citation>
    <scope>IDENTIFICATION</scope>
</reference>
<evidence type="ECO:0000256" key="5">
    <source>
        <dbReference type="ARBA" id="ARBA00022840"/>
    </source>
</evidence>
<feature type="domain" description="PI3K-RBD" evidence="13">
    <location>
        <begin position="274"/>
        <end position="359"/>
    </location>
</feature>
<dbReference type="SUPFAM" id="SSF64268">
    <property type="entry name" value="PX domain"/>
    <property type="match status" value="1"/>
</dbReference>